<comment type="caution">
    <text evidence="2">The sequence shown here is derived from an EMBL/GenBank/DDBJ whole genome shotgun (WGS) entry which is preliminary data.</text>
</comment>
<dbReference type="RefSeq" id="WP_092726482.1">
    <property type="nucleotide sequence ID" value="NZ_FNNO01000018.1"/>
</dbReference>
<accession>A0A8X8IHD7</accession>
<sequence length="582" mass="63172">MPNERTIPSEASKSVCTFTILSGGNAVSRTYQVMAIAVNKEINRIPVATIILVDGEPSKETFAISNTPDFEPGKEIEIKAGYRSDEKTIFKGIIIKHGIKVRKTSSVLVIECKDKAVKMTVTSKSKYFKDSKDSDVMEQLIGAHQLDKDVSATNLQHKELVQYNTTDWDFIMCRADANGLLCIPNDGKITIAKPNFSGDAVLTVQYGATVHDLDAEIDARFQLKGVKATAWDPSQQSLVDGIEAADAGVPQAGNISANTLAGVIGDDDYVLKHSGKLVDQELQQWANAKLLKHRLAKIRGRVSTDGTAAVLPGKIIQVNGAGDRFNGKLFVTGVRHEIQKGNWLTTFQFGVEPEWFAQTYDVQQPMAGALLPAVQGLQLGVVTKLESDPDGEDRIMVRLPLIDTGDDGIWSRVCSLDAGDKRGMFFRPEIGDEVIVGFINNDPRHAVILGMCNSSKKPAPLQASDQNNEKGYVSRSAMKMIFNDDKKTISIETPGGNKVLISEENKTIKMEDQNGNKFTMDENGIKLESIKDLTLKAANEFQAQGLNTTVKSDAQLKVQGGSGAEVSSGGNTAVKGSIVQIN</sequence>
<gene>
    <name evidence="2" type="ORF">SAMN05444410_11846</name>
</gene>
<protein>
    <submittedName>
        <fullName evidence="2">Rhs element Vgr protein</fullName>
    </submittedName>
</protein>
<dbReference type="InterPro" id="IPR006531">
    <property type="entry name" value="Gp5/Vgr_OB"/>
</dbReference>
<dbReference type="AlphaFoldDB" id="A0A8X8IHD7"/>
<dbReference type="Gene3D" id="2.40.50.230">
    <property type="entry name" value="Gp5 N-terminal domain"/>
    <property type="match status" value="1"/>
</dbReference>
<dbReference type="InterPro" id="IPR037026">
    <property type="entry name" value="Vgr_OB-fold_dom_sf"/>
</dbReference>
<feature type="domain" description="Gp5/Type VI secretion system Vgr protein OB-fold" evidence="1">
    <location>
        <begin position="379"/>
        <end position="451"/>
    </location>
</feature>
<evidence type="ECO:0000313" key="2">
    <source>
        <dbReference type="EMBL" id="SDX51377.1"/>
    </source>
</evidence>
<keyword evidence="3" id="KW-1185">Reference proteome</keyword>
<evidence type="ECO:0000259" key="1">
    <source>
        <dbReference type="Pfam" id="PF04717"/>
    </source>
</evidence>
<evidence type="ECO:0000313" key="3">
    <source>
        <dbReference type="Proteomes" id="UP000198711"/>
    </source>
</evidence>
<dbReference type="SUPFAM" id="SSF69279">
    <property type="entry name" value="Phage tail proteins"/>
    <property type="match status" value="1"/>
</dbReference>
<name>A0A8X8IHD7_9BACT</name>
<proteinExistence type="predicted"/>
<reference evidence="2 3" key="1">
    <citation type="submission" date="2016-10" db="EMBL/GenBank/DDBJ databases">
        <authorList>
            <person name="Varghese N."/>
            <person name="Submissions S."/>
        </authorList>
    </citation>
    <scope>NUCLEOTIDE SEQUENCE [LARGE SCALE GENOMIC DNA]</scope>
    <source>
        <strain evidence="2 3">DSM 25353</strain>
    </source>
</reference>
<dbReference type="SUPFAM" id="SSF69255">
    <property type="entry name" value="gp5 N-terminal domain-like"/>
    <property type="match status" value="1"/>
</dbReference>
<dbReference type="Proteomes" id="UP000198711">
    <property type="component" value="Unassembled WGS sequence"/>
</dbReference>
<dbReference type="NCBIfam" id="TIGR01646">
    <property type="entry name" value="vgr_GE"/>
    <property type="match status" value="1"/>
</dbReference>
<dbReference type="Pfam" id="PF04717">
    <property type="entry name" value="Phage_base_V"/>
    <property type="match status" value="1"/>
</dbReference>
<organism evidence="2 3">
    <name type="scientific">Hydrobacter penzbergensis</name>
    <dbReference type="NCBI Taxonomy" id="1235997"/>
    <lineage>
        <taxon>Bacteria</taxon>
        <taxon>Pseudomonadati</taxon>
        <taxon>Bacteroidota</taxon>
        <taxon>Chitinophagia</taxon>
        <taxon>Chitinophagales</taxon>
        <taxon>Chitinophagaceae</taxon>
        <taxon>Hydrobacter</taxon>
    </lineage>
</organism>
<dbReference type="EMBL" id="FNNO01000018">
    <property type="protein sequence ID" value="SDX51377.1"/>
    <property type="molecule type" value="Genomic_DNA"/>
</dbReference>
<dbReference type="InterPro" id="IPR006533">
    <property type="entry name" value="T6SS_Vgr_RhsGE"/>
</dbReference>